<keyword evidence="2" id="KW-1185">Reference proteome</keyword>
<gene>
    <name evidence="1" type="ORF">FBEOM_3791</name>
</gene>
<dbReference type="EMBL" id="PVQB02000149">
    <property type="protein sequence ID" value="KAF4342279.1"/>
    <property type="molecule type" value="Genomic_DNA"/>
</dbReference>
<evidence type="ECO:0000313" key="1">
    <source>
        <dbReference type="EMBL" id="KAF4342279.1"/>
    </source>
</evidence>
<reference evidence="1" key="2">
    <citation type="submission" date="2020-02" db="EMBL/GenBank/DDBJ databases">
        <title>Identification and distribution of gene clusters putatively required for synthesis of sphingolipid metabolism inhibitors in phylogenetically diverse species of the filamentous fungus Fusarium.</title>
        <authorList>
            <person name="Kim H.-S."/>
            <person name="Busman M."/>
            <person name="Brown D.W."/>
            <person name="Divon H."/>
            <person name="Uhlig S."/>
            <person name="Proctor R.H."/>
        </authorList>
    </citation>
    <scope>NUCLEOTIDE SEQUENCE</scope>
    <source>
        <strain evidence="1">NRRL 25174</strain>
    </source>
</reference>
<protein>
    <submittedName>
        <fullName evidence="1">Uncharacterized protein</fullName>
    </submittedName>
</protein>
<dbReference type="OrthoDB" id="5075809at2759"/>
<proteinExistence type="predicted"/>
<sequence length="270" mass="31916">MKDREFPLSPKDGSWSWVPETPLQLCRNDLVCTFWHALEDETGKPARRPHEKVDAQVLKIVDYDEDKDRFRVQMVGDPVFDLHVIPHIKAWSKKRNSTVLFRLEPVYMEGAELRMKWPRQYEAWEKGDRPEADTGGIQIVFGHRKNPNDQVEFEVSYLSQKKAPKPWLKECHAQTWNDAALLTYWMSNPELRSRQSEEDPKVPMRPLRIIRHRSDEREHLFLIIQKVGGSEMEKDLQEIDVVGMLELDEELTQQYMEEKGLSIRSRCDKF</sequence>
<dbReference type="AlphaFoldDB" id="A0A9P5APB0"/>
<name>A0A9P5APB0_9HYPO</name>
<dbReference type="Proteomes" id="UP000730481">
    <property type="component" value="Unassembled WGS sequence"/>
</dbReference>
<accession>A0A9P5APB0</accession>
<organism evidence="1 2">
    <name type="scientific">Fusarium beomiforme</name>
    <dbReference type="NCBI Taxonomy" id="44412"/>
    <lineage>
        <taxon>Eukaryota</taxon>
        <taxon>Fungi</taxon>
        <taxon>Dikarya</taxon>
        <taxon>Ascomycota</taxon>
        <taxon>Pezizomycotina</taxon>
        <taxon>Sordariomycetes</taxon>
        <taxon>Hypocreomycetidae</taxon>
        <taxon>Hypocreales</taxon>
        <taxon>Nectriaceae</taxon>
        <taxon>Fusarium</taxon>
        <taxon>Fusarium burgessii species complex</taxon>
    </lineage>
</organism>
<reference evidence="1" key="1">
    <citation type="journal article" date="2017" name="Mycologia">
        <title>Fusarium algeriense, sp. nov., a novel toxigenic crown rot pathogen of durum wheat from Algeria is nested in the Fusarium burgessii species complex.</title>
        <authorList>
            <person name="Laraba I."/>
            <person name="Keddad A."/>
            <person name="Boureghda H."/>
            <person name="Abdallah N."/>
            <person name="Vaughan M.M."/>
            <person name="Proctor R.H."/>
            <person name="Busman M."/>
            <person name="O'Donnell K."/>
        </authorList>
    </citation>
    <scope>NUCLEOTIDE SEQUENCE</scope>
    <source>
        <strain evidence="1">NRRL 25174</strain>
    </source>
</reference>
<comment type="caution">
    <text evidence="1">The sequence shown here is derived from an EMBL/GenBank/DDBJ whole genome shotgun (WGS) entry which is preliminary data.</text>
</comment>
<evidence type="ECO:0000313" key="2">
    <source>
        <dbReference type="Proteomes" id="UP000730481"/>
    </source>
</evidence>